<dbReference type="Pfam" id="PF02668">
    <property type="entry name" value="TauD"/>
    <property type="match status" value="1"/>
</dbReference>
<evidence type="ECO:0000256" key="3">
    <source>
        <dbReference type="ARBA" id="ARBA00022964"/>
    </source>
</evidence>
<dbReference type="Gene3D" id="3.60.130.10">
    <property type="entry name" value="Clavaminate synthase-like"/>
    <property type="match status" value="1"/>
</dbReference>
<dbReference type="InterPro" id="IPR003819">
    <property type="entry name" value="TauD/TfdA-like"/>
</dbReference>
<dbReference type="GO" id="GO:0051213">
    <property type="term" value="F:dioxygenase activity"/>
    <property type="evidence" value="ECO:0007669"/>
    <property type="project" value="UniProtKB-KW"/>
</dbReference>
<organism evidence="7 8">
    <name type="scientific">Bradyrhizobium aeschynomenes</name>
    <dbReference type="NCBI Taxonomy" id="2734909"/>
    <lineage>
        <taxon>Bacteria</taxon>
        <taxon>Pseudomonadati</taxon>
        <taxon>Pseudomonadota</taxon>
        <taxon>Alphaproteobacteria</taxon>
        <taxon>Hyphomicrobiales</taxon>
        <taxon>Nitrobacteraceae</taxon>
        <taxon>Bradyrhizobium</taxon>
    </lineage>
</organism>
<protein>
    <submittedName>
        <fullName evidence="7">TauD/TfdA family dioxygenase</fullName>
    </submittedName>
</protein>
<dbReference type="InterPro" id="IPR042098">
    <property type="entry name" value="TauD-like_sf"/>
</dbReference>
<dbReference type="Proteomes" id="UP000886476">
    <property type="component" value="Unassembled WGS sequence"/>
</dbReference>
<keyword evidence="8" id="KW-1185">Reference proteome</keyword>
<sequence>MNVETRADTASQSSRMEIVPTGRQLGAEVRHVDLKHLDDAGFSALLRAFHQHSVLLVRGQNLSDQDLIAFSRRFGDLDWAPVQENGRRFVDGLPEIYIVSNVKVNGEAIGSLGAGEAVWHTDMSYLDRPPIASALYALEIPPVGGNTSFCSMYAVYDALPSELKRRIADLEIKHDGTYNSGGFVRQGVTPTDDPRTSPGAIHPLVCTHPESGRQMLYLGRRRNAYLIGLELAESETLLDELWTYVARPDVAWEHVWKVGDLVIWDNRSTMHRRDPFDDHARRIMHRTQIKGMQRPR</sequence>
<feature type="domain" description="TauD/TfdA-like" evidence="6">
    <location>
        <begin position="20"/>
        <end position="287"/>
    </location>
</feature>
<evidence type="ECO:0000256" key="5">
    <source>
        <dbReference type="ARBA" id="ARBA00023004"/>
    </source>
</evidence>
<dbReference type="PANTHER" id="PTHR30468">
    <property type="entry name" value="ALPHA-KETOGLUTARATE-DEPENDENT SULFONATE DIOXYGENASE"/>
    <property type="match status" value="1"/>
</dbReference>
<evidence type="ECO:0000256" key="4">
    <source>
        <dbReference type="ARBA" id="ARBA00023002"/>
    </source>
</evidence>
<evidence type="ECO:0000256" key="1">
    <source>
        <dbReference type="ARBA" id="ARBA00005896"/>
    </source>
</evidence>
<dbReference type="PANTHER" id="PTHR30468:SF1">
    <property type="entry name" value="ALPHA-KETOGLUTARATE-DEPENDENT SULFONATE DIOXYGENASE"/>
    <property type="match status" value="1"/>
</dbReference>
<keyword evidence="4" id="KW-0560">Oxidoreductase</keyword>
<keyword evidence="3 7" id="KW-0223">Dioxygenase</keyword>
<comment type="similarity">
    <text evidence="1">Belongs to the TfdA dioxygenase family.</text>
</comment>
<evidence type="ECO:0000259" key="6">
    <source>
        <dbReference type="Pfam" id="PF02668"/>
    </source>
</evidence>
<evidence type="ECO:0000313" key="8">
    <source>
        <dbReference type="Proteomes" id="UP000886476"/>
    </source>
</evidence>
<evidence type="ECO:0000313" key="7">
    <source>
        <dbReference type="EMBL" id="NPU63820.1"/>
    </source>
</evidence>
<dbReference type="InterPro" id="IPR051323">
    <property type="entry name" value="AtsK-like"/>
</dbReference>
<dbReference type="EMBL" id="JABFDN010000001">
    <property type="protein sequence ID" value="NPU63820.1"/>
    <property type="molecule type" value="Genomic_DNA"/>
</dbReference>
<name>A0ABX2C846_9BRAD</name>
<reference evidence="7" key="1">
    <citation type="submission" date="2020-05" db="EMBL/GenBank/DDBJ databases">
        <title>Nod-independent and nitrogen-fixing Bradyrhizobium aeschynomene sp. nov. isolated from nodules of Aeschynomene indica.</title>
        <authorList>
            <person name="Zhang Z."/>
        </authorList>
    </citation>
    <scope>NUCLEOTIDE SEQUENCE</scope>
    <source>
        <strain evidence="7">83012</strain>
    </source>
</reference>
<evidence type="ECO:0000256" key="2">
    <source>
        <dbReference type="ARBA" id="ARBA00022723"/>
    </source>
</evidence>
<dbReference type="RefSeq" id="WP_172108599.1">
    <property type="nucleotide sequence ID" value="NZ_JABFDN010000001.1"/>
</dbReference>
<comment type="caution">
    <text evidence="7">The sequence shown here is derived from an EMBL/GenBank/DDBJ whole genome shotgun (WGS) entry which is preliminary data.</text>
</comment>
<proteinExistence type="inferred from homology"/>
<dbReference type="SUPFAM" id="SSF51197">
    <property type="entry name" value="Clavaminate synthase-like"/>
    <property type="match status" value="1"/>
</dbReference>
<gene>
    <name evidence="7" type="ORF">HL667_02295</name>
</gene>
<keyword evidence="5" id="KW-0408">Iron</keyword>
<accession>A0ABX2C846</accession>
<keyword evidence="2" id="KW-0479">Metal-binding</keyword>